<protein>
    <submittedName>
        <fullName evidence="2">Uncharacterized protein</fullName>
    </submittedName>
</protein>
<evidence type="ECO:0000313" key="2">
    <source>
        <dbReference type="EMBL" id="CAK9046075.1"/>
    </source>
</evidence>
<feature type="region of interest" description="Disordered" evidence="1">
    <location>
        <begin position="1"/>
        <end position="23"/>
    </location>
</feature>
<dbReference type="EMBL" id="CAXAMN010015557">
    <property type="protein sequence ID" value="CAK9046075.1"/>
    <property type="molecule type" value="Genomic_DNA"/>
</dbReference>
<accession>A0ABP0M3M5</accession>
<gene>
    <name evidence="2" type="ORF">CCMP2556_LOCUS23981</name>
</gene>
<organism evidence="2 3">
    <name type="scientific">Durusdinium trenchii</name>
    <dbReference type="NCBI Taxonomy" id="1381693"/>
    <lineage>
        <taxon>Eukaryota</taxon>
        <taxon>Sar</taxon>
        <taxon>Alveolata</taxon>
        <taxon>Dinophyceae</taxon>
        <taxon>Suessiales</taxon>
        <taxon>Symbiodiniaceae</taxon>
        <taxon>Durusdinium</taxon>
    </lineage>
</organism>
<evidence type="ECO:0000313" key="3">
    <source>
        <dbReference type="Proteomes" id="UP001642484"/>
    </source>
</evidence>
<reference evidence="2 3" key="1">
    <citation type="submission" date="2024-02" db="EMBL/GenBank/DDBJ databases">
        <authorList>
            <person name="Chen Y."/>
            <person name="Shah S."/>
            <person name="Dougan E. K."/>
            <person name="Thang M."/>
            <person name="Chan C."/>
        </authorList>
    </citation>
    <scope>NUCLEOTIDE SEQUENCE [LARGE SCALE GENOMIC DNA]</scope>
</reference>
<comment type="caution">
    <text evidence="2">The sequence shown here is derived from an EMBL/GenBank/DDBJ whole genome shotgun (WGS) entry which is preliminary data.</text>
</comment>
<name>A0ABP0M3M5_9DINO</name>
<dbReference type="Proteomes" id="UP001642484">
    <property type="component" value="Unassembled WGS sequence"/>
</dbReference>
<evidence type="ECO:0000256" key="1">
    <source>
        <dbReference type="SAM" id="MobiDB-lite"/>
    </source>
</evidence>
<keyword evidence="3" id="KW-1185">Reference proteome</keyword>
<proteinExistence type="predicted"/>
<sequence>MKSTASSRSTSPIRISTSTGTSTPRWVCGSISSLTTTGQRWPAMAINFCATPSHPRTPSCCSCERQGSSHSNIIDINMIRYVNRLIKIIICKTL</sequence>